<feature type="domain" description="DUF7767" evidence="4">
    <location>
        <begin position="966"/>
        <end position="1061"/>
    </location>
</feature>
<feature type="compositionally biased region" description="Acidic residues" evidence="1">
    <location>
        <begin position="178"/>
        <end position="188"/>
    </location>
</feature>
<evidence type="ECO:0008006" key="7">
    <source>
        <dbReference type="Google" id="ProtNLM"/>
    </source>
</evidence>
<dbReference type="PANTHER" id="PTHR38788">
    <property type="entry name" value="CLR5 DOMAIN-CONTAINING PROTEIN"/>
    <property type="match status" value="1"/>
</dbReference>
<feature type="region of interest" description="Disordered" evidence="1">
    <location>
        <begin position="120"/>
        <end position="216"/>
    </location>
</feature>
<dbReference type="SMART" id="SM00384">
    <property type="entry name" value="AT_hook"/>
    <property type="match status" value="2"/>
</dbReference>
<feature type="domain" description="Clr5" evidence="2">
    <location>
        <begin position="8"/>
        <end position="57"/>
    </location>
</feature>
<evidence type="ECO:0000259" key="4">
    <source>
        <dbReference type="Pfam" id="PF24962"/>
    </source>
</evidence>
<dbReference type="EMBL" id="JAUKTV010000001">
    <property type="protein sequence ID" value="KAK0747739.1"/>
    <property type="molecule type" value="Genomic_DNA"/>
</dbReference>
<keyword evidence="6" id="KW-1185">Reference proteome</keyword>
<evidence type="ECO:0000259" key="2">
    <source>
        <dbReference type="Pfam" id="PF14420"/>
    </source>
</evidence>
<dbReference type="InterPro" id="IPR056669">
    <property type="entry name" value="DUF7767"/>
</dbReference>
<feature type="compositionally biased region" description="Low complexity" evidence="1">
    <location>
        <begin position="903"/>
        <end position="913"/>
    </location>
</feature>
<feature type="compositionally biased region" description="Low complexity" evidence="1">
    <location>
        <begin position="163"/>
        <end position="176"/>
    </location>
</feature>
<reference evidence="5" key="1">
    <citation type="submission" date="2023-06" db="EMBL/GenBank/DDBJ databases">
        <title>Genome-scale phylogeny and comparative genomics of the fungal order Sordariales.</title>
        <authorList>
            <consortium name="Lawrence Berkeley National Laboratory"/>
            <person name="Hensen N."/>
            <person name="Bonometti L."/>
            <person name="Westerberg I."/>
            <person name="Brannstrom I.O."/>
            <person name="Guillou S."/>
            <person name="Cros-Aarteil S."/>
            <person name="Calhoun S."/>
            <person name="Haridas S."/>
            <person name="Kuo A."/>
            <person name="Mondo S."/>
            <person name="Pangilinan J."/>
            <person name="Riley R."/>
            <person name="Labutti K."/>
            <person name="Andreopoulos B."/>
            <person name="Lipzen A."/>
            <person name="Chen C."/>
            <person name="Yanf M."/>
            <person name="Daum C."/>
            <person name="Ng V."/>
            <person name="Clum A."/>
            <person name="Steindorff A."/>
            <person name="Ohm R."/>
            <person name="Martin F."/>
            <person name="Silar P."/>
            <person name="Natvig D."/>
            <person name="Lalanne C."/>
            <person name="Gautier V."/>
            <person name="Ament-Velasquez S.L."/>
            <person name="Kruys A."/>
            <person name="Hutchinson M.I."/>
            <person name="Powell A.J."/>
            <person name="Barry K."/>
            <person name="Miller A.N."/>
            <person name="Grigoriev I.V."/>
            <person name="Debuchy R."/>
            <person name="Gladieux P."/>
            <person name="Thoren M.H."/>
            <person name="Johannesson H."/>
        </authorList>
    </citation>
    <scope>NUCLEOTIDE SEQUENCE</scope>
    <source>
        <strain evidence="5">CBS 540.89</strain>
    </source>
</reference>
<proteinExistence type="predicted"/>
<dbReference type="Pfam" id="PF24962">
    <property type="entry name" value="DUF7767"/>
    <property type="match status" value="1"/>
</dbReference>
<feature type="compositionally biased region" description="Basic residues" evidence="1">
    <location>
        <begin position="125"/>
        <end position="136"/>
    </location>
</feature>
<evidence type="ECO:0000256" key="1">
    <source>
        <dbReference type="SAM" id="MobiDB-lite"/>
    </source>
</evidence>
<feature type="compositionally biased region" description="Low complexity" evidence="1">
    <location>
        <begin position="942"/>
        <end position="953"/>
    </location>
</feature>
<dbReference type="Pfam" id="PF14420">
    <property type="entry name" value="Clr5"/>
    <property type="match status" value="1"/>
</dbReference>
<gene>
    <name evidence="5" type="ORF">B0T21DRAFT_9745</name>
</gene>
<evidence type="ECO:0000259" key="3">
    <source>
        <dbReference type="Pfam" id="PF24465"/>
    </source>
</evidence>
<feature type="compositionally biased region" description="Low complexity" evidence="1">
    <location>
        <begin position="139"/>
        <end position="148"/>
    </location>
</feature>
<feature type="region of interest" description="Disordered" evidence="1">
    <location>
        <begin position="683"/>
        <end position="961"/>
    </location>
</feature>
<comment type="caution">
    <text evidence="5">The sequence shown here is derived from an EMBL/GenBank/DDBJ whole genome shotgun (WGS) entry which is preliminary data.</text>
</comment>
<feature type="compositionally biased region" description="Low complexity" evidence="1">
    <location>
        <begin position="822"/>
        <end position="855"/>
    </location>
</feature>
<feature type="compositionally biased region" description="Low complexity" evidence="1">
    <location>
        <begin position="265"/>
        <end position="299"/>
    </location>
</feature>
<feature type="compositionally biased region" description="Low complexity" evidence="1">
    <location>
        <begin position="922"/>
        <end position="936"/>
    </location>
</feature>
<name>A0AA40EY84_9PEZI</name>
<feature type="compositionally biased region" description="Basic residues" evidence="1">
    <location>
        <begin position="570"/>
        <end position="580"/>
    </location>
</feature>
<feature type="domain" description="Tri-helical" evidence="3">
    <location>
        <begin position="450"/>
        <end position="534"/>
    </location>
</feature>
<protein>
    <recommendedName>
        <fullName evidence="7">Clr5 domain-containing protein</fullName>
    </recommendedName>
</protein>
<feature type="compositionally biased region" description="Polar residues" evidence="1">
    <location>
        <begin position="861"/>
        <end position="887"/>
    </location>
</feature>
<evidence type="ECO:0000313" key="5">
    <source>
        <dbReference type="EMBL" id="KAK0747739.1"/>
    </source>
</evidence>
<dbReference type="InterPro" id="IPR017956">
    <property type="entry name" value="AT_hook_DNA-bd_motif"/>
</dbReference>
<feature type="region of interest" description="Disordered" evidence="1">
    <location>
        <begin position="650"/>
        <end position="669"/>
    </location>
</feature>
<dbReference type="InterPro" id="IPR057940">
    <property type="entry name" value="Tri-helical_dom"/>
</dbReference>
<dbReference type="GO" id="GO:0003677">
    <property type="term" value="F:DNA binding"/>
    <property type="evidence" value="ECO:0007669"/>
    <property type="project" value="InterPro"/>
</dbReference>
<feature type="region of interest" description="Disordered" evidence="1">
    <location>
        <begin position="240"/>
        <end position="348"/>
    </location>
</feature>
<dbReference type="InterPro" id="IPR025676">
    <property type="entry name" value="Clr5_dom"/>
</dbReference>
<sequence>MGRPPKWNFDDHKDTLRRLWVDEKLTMPQLRDYMKLHHQFAPVPGAYFKKFTEWDFPRKISPILKDENLIARVKELWSQNYGSDEILRITREEGFDVDHRNITRIRARFGLILKLPGGYGNPKRTLARKHREKIKQKTSQSQSQSRSVSAEREQEEDEDEDGSGSSSNSDGDSSDSGGEGEDGPEEIEQQLQQVQEHNSSLNNAPSGGYGGPYHSNTATGTYHDHWNTVSNQPYRGGMRQWDNSYPLGYAPPVPPTLTESTSGWQHQQQAAPFQRQPEQQHQQHQEQQQSEPRQTSSQPPDEAALAAKREQRKRQVEAEAEELWRTKKRRRHTKQYGFLPPDPAGPPRYPSETTLTEAKEILQLDPEAYKGIREKFYNICMSHGVIKKTLIGPERWTQFKDQLIRESLHLRAAMWDQENMEQKKLAVEIICNDITKRVRITQSKISVAEAKRILGLDPDKGREVRAELYNILAVERFGPVLEEGIERFRALRRRWIDANDILKEAWTNEEDPEHARKVKAVIALGRDAERRYHADVHKRGIDPLRPRSPTPEPTKPPKPPKEPRPPKPPKVPKKRGRPKRVVPSVEVPEGDAVTQVAGPASEPGMNQGQDNAIAGAASVSGTPAAVGAAPAAVHAGAPITAPAVPGALPTASPAPVRAPQSVNTQRSLQNPAPAQLQFTIETPQGATDPNLVPGLTLPNPAKKRRGRPPKQAQAPTHTQVHFAPPVDAVPSPEADDQTLMDSQLGYGDDYVPDDTPEPYVDNEAQEMPSQVPVQQQEHQQQQTTPAPDAGNQSQAASVGPLTLKQAQEKWLKEQALRRQQEEAAQQAAARPTTRARSQQVQSQQAQNPQAQHQQQFRLYSHAQQPGQPQMATSAQQHHQQFQVATPAQPQPGPLVATLGQLYQQPQMAVQQQQPPMPPPAQPQQQLQMATPIQQPQRPQPQAPMVAAVPSAVPSAPPPAPAPLTKGTFPAYFRLHNAIRGLFPGMKPQWIHLLTSRSYRDLKEAAVVKTPGAMCYKIEGIVKDGNGGELPLPVTDDMELETYLEHIEGNGGGAPMFNVHLFPGGI</sequence>
<feature type="region of interest" description="Disordered" evidence="1">
    <location>
        <begin position="532"/>
        <end position="610"/>
    </location>
</feature>
<feature type="domain" description="Tri-helical" evidence="3">
    <location>
        <begin position="358"/>
        <end position="439"/>
    </location>
</feature>
<feature type="compositionally biased region" description="Polar residues" evidence="1">
    <location>
        <begin position="660"/>
        <end position="669"/>
    </location>
</feature>
<feature type="compositionally biased region" description="Basic and acidic residues" evidence="1">
    <location>
        <begin position="532"/>
        <end position="545"/>
    </location>
</feature>
<feature type="compositionally biased region" description="Acidic residues" evidence="1">
    <location>
        <begin position="153"/>
        <end position="162"/>
    </location>
</feature>
<dbReference type="PANTHER" id="PTHR38788:SF5">
    <property type="entry name" value="CLR5 DOMAIN-CONTAINING PROTEIN"/>
    <property type="match status" value="1"/>
</dbReference>
<feature type="compositionally biased region" description="Basic and acidic residues" evidence="1">
    <location>
        <begin position="307"/>
        <end position="325"/>
    </location>
</feature>
<dbReference type="AlphaFoldDB" id="A0AA40EY84"/>
<feature type="compositionally biased region" description="Pro residues" evidence="1">
    <location>
        <begin position="546"/>
        <end position="557"/>
    </location>
</feature>
<feature type="compositionally biased region" description="Basic and acidic residues" evidence="1">
    <location>
        <begin position="806"/>
        <end position="821"/>
    </location>
</feature>
<accession>A0AA40EY84</accession>
<evidence type="ECO:0000313" key="6">
    <source>
        <dbReference type="Proteomes" id="UP001172159"/>
    </source>
</evidence>
<dbReference type="Proteomes" id="UP001172159">
    <property type="component" value="Unassembled WGS sequence"/>
</dbReference>
<feature type="compositionally biased region" description="Low complexity" evidence="1">
    <location>
        <begin position="770"/>
        <end position="785"/>
    </location>
</feature>
<dbReference type="Pfam" id="PF24465">
    <property type="entry name" value="Tri-helical"/>
    <property type="match status" value="2"/>
</dbReference>
<organism evidence="5 6">
    <name type="scientific">Apiosordaria backusii</name>
    <dbReference type="NCBI Taxonomy" id="314023"/>
    <lineage>
        <taxon>Eukaryota</taxon>
        <taxon>Fungi</taxon>
        <taxon>Dikarya</taxon>
        <taxon>Ascomycota</taxon>
        <taxon>Pezizomycotina</taxon>
        <taxon>Sordariomycetes</taxon>
        <taxon>Sordariomycetidae</taxon>
        <taxon>Sordariales</taxon>
        <taxon>Lasiosphaeriaceae</taxon>
        <taxon>Apiosordaria</taxon>
    </lineage>
</organism>